<gene>
    <name evidence="1" type="ORF">IQ247_29440</name>
</gene>
<dbReference type="RefSeq" id="WP_193925473.1">
    <property type="nucleotide sequence ID" value="NZ_JADEWL010000198.1"/>
</dbReference>
<dbReference type="SUPFAM" id="SSF53756">
    <property type="entry name" value="UDP-Glycosyltransferase/glycogen phosphorylase"/>
    <property type="match status" value="1"/>
</dbReference>
<evidence type="ECO:0000313" key="2">
    <source>
        <dbReference type="Proteomes" id="UP000620559"/>
    </source>
</evidence>
<keyword evidence="2" id="KW-1185">Reference proteome</keyword>
<organism evidence="1 2">
    <name type="scientific">Plectonema cf. radiosum LEGE 06105</name>
    <dbReference type="NCBI Taxonomy" id="945769"/>
    <lineage>
        <taxon>Bacteria</taxon>
        <taxon>Bacillati</taxon>
        <taxon>Cyanobacteriota</taxon>
        <taxon>Cyanophyceae</taxon>
        <taxon>Oscillatoriophycideae</taxon>
        <taxon>Oscillatoriales</taxon>
        <taxon>Microcoleaceae</taxon>
        <taxon>Plectonema</taxon>
    </lineage>
</organism>
<reference evidence="1" key="1">
    <citation type="submission" date="2020-10" db="EMBL/GenBank/DDBJ databases">
        <authorList>
            <person name="Castelo-Branco R."/>
            <person name="Eusebio N."/>
            <person name="Adriana R."/>
            <person name="Vieira A."/>
            <person name="Brugerolle De Fraissinette N."/>
            <person name="Rezende De Castro R."/>
            <person name="Schneider M.P."/>
            <person name="Vasconcelos V."/>
            <person name="Leao P.N."/>
        </authorList>
    </citation>
    <scope>NUCLEOTIDE SEQUENCE</scope>
    <source>
        <strain evidence="1">LEGE 06105</strain>
    </source>
</reference>
<dbReference type="PANTHER" id="PTHR48050">
    <property type="entry name" value="STEROL 3-BETA-GLUCOSYLTRANSFERASE"/>
    <property type="match status" value="1"/>
</dbReference>
<accession>A0A8J7JXI6</accession>
<dbReference type="PANTHER" id="PTHR48050:SF13">
    <property type="entry name" value="STEROL 3-BETA-GLUCOSYLTRANSFERASE UGT80A2"/>
    <property type="match status" value="1"/>
</dbReference>
<dbReference type="EMBL" id="JADEWL010000198">
    <property type="protein sequence ID" value="MBE9216730.1"/>
    <property type="molecule type" value="Genomic_DNA"/>
</dbReference>
<dbReference type="Proteomes" id="UP000620559">
    <property type="component" value="Unassembled WGS sequence"/>
</dbReference>
<name>A0A8J7JXI6_9CYAN</name>
<comment type="caution">
    <text evidence="1">The sequence shown here is derived from an EMBL/GenBank/DDBJ whole genome shotgun (WGS) entry which is preliminary data.</text>
</comment>
<dbReference type="Gene3D" id="3.40.50.2000">
    <property type="entry name" value="Glycogen Phosphorylase B"/>
    <property type="match status" value="1"/>
</dbReference>
<dbReference type="AlphaFoldDB" id="A0A8J7JXI6"/>
<evidence type="ECO:0000313" key="1">
    <source>
        <dbReference type="EMBL" id="MBE9216730.1"/>
    </source>
</evidence>
<proteinExistence type="predicted"/>
<sequence>MILISFFGDQPFWGQRVAELGVGLKPIPRKQLTTQKLALSIHTAMTDSSMRQRAADLGAKIQAEDGVANAVAIIKEMEKRGEFCSDGSGGNWQ</sequence>
<dbReference type="InterPro" id="IPR050426">
    <property type="entry name" value="Glycosyltransferase_28"/>
</dbReference>
<protein>
    <submittedName>
        <fullName evidence="1">Uncharacterized protein</fullName>
    </submittedName>
</protein>